<feature type="compositionally biased region" description="Acidic residues" evidence="10">
    <location>
        <begin position="85"/>
        <end position="98"/>
    </location>
</feature>
<gene>
    <name evidence="12" type="ordered locus">Caci_2355</name>
</gene>
<proteinExistence type="inferred from homology"/>
<dbReference type="HOGENOM" id="CLU_1657669_0_0_11"/>
<keyword evidence="4" id="KW-1003">Cell membrane</keyword>
<dbReference type="RefSeq" id="WP_012786566.1">
    <property type="nucleotide sequence ID" value="NC_013131.1"/>
</dbReference>
<feature type="transmembrane region" description="Helical" evidence="11">
    <location>
        <begin position="6"/>
        <end position="22"/>
    </location>
</feature>
<evidence type="ECO:0000256" key="2">
    <source>
        <dbReference type="ARBA" id="ARBA00006742"/>
    </source>
</evidence>
<dbReference type="GO" id="GO:0005886">
    <property type="term" value="C:plasma membrane"/>
    <property type="evidence" value="ECO:0007669"/>
    <property type="project" value="UniProtKB-SubCell"/>
</dbReference>
<keyword evidence="8" id="KW-0811">Translocation</keyword>
<keyword evidence="6" id="KW-0653">Protein transport</keyword>
<comment type="similarity">
    <text evidence="2">Belongs to the YajC family.</text>
</comment>
<dbReference type="KEGG" id="cai:Caci_2355"/>
<feature type="region of interest" description="Disordered" evidence="10">
    <location>
        <begin position="85"/>
        <end position="159"/>
    </location>
</feature>
<dbReference type="OrthoDB" id="2200301at2"/>
<evidence type="ECO:0000256" key="4">
    <source>
        <dbReference type="ARBA" id="ARBA00022475"/>
    </source>
</evidence>
<evidence type="ECO:0000256" key="6">
    <source>
        <dbReference type="ARBA" id="ARBA00022927"/>
    </source>
</evidence>
<evidence type="ECO:0000256" key="1">
    <source>
        <dbReference type="ARBA" id="ARBA00004162"/>
    </source>
</evidence>
<evidence type="ECO:0000256" key="8">
    <source>
        <dbReference type="ARBA" id="ARBA00023010"/>
    </source>
</evidence>
<keyword evidence="13" id="KW-1185">Reference proteome</keyword>
<keyword evidence="5 11" id="KW-0812">Transmembrane</keyword>
<dbReference type="SMART" id="SM01323">
    <property type="entry name" value="YajC"/>
    <property type="match status" value="1"/>
</dbReference>
<dbReference type="Pfam" id="PF02699">
    <property type="entry name" value="YajC"/>
    <property type="match status" value="1"/>
</dbReference>
<name>C7QJQ0_CATAD</name>
<evidence type="ECO:0000313" key="13">
    <source>
        <dbReference type="Proteomes" id="UP000000851"/>
    </source>
</evidence>
<keyword evidence="9 11" id="KW-0472">Membrane</keyword>
<dbReference type="FunCoup" id="C7QJQ0">
    <property type="interactions" value="27"/>
</dbReference>
<dbReference type="InParanoid" id="C7QJQ0"/>
<dbReference type="PANTHER" id="PTHR33909:SF1">
    <property type="entry name" value="SEC TRANSLOCON ACCESSORY COMPLEX SUBUNIT YAJC"/>
    <property type="match status" value="1"/>
</dbReference>
<dbReference type="GO" id="GO:0015031">
    <property type="term" value="P:protein transport"/>
    <property type="evidence" value="ECO:0007669"/>
    <property type="project" value="UniProtKB-KW"/>
</dbReference>
<keyword evidence="7 11" id="KW-1133">Transmembrane helix</keyword>
<protein>
    <submittedName>
        <fullName evidence="12">Preprotein translocase, YajC subunit</fullName>
    </submittedName>
</protein>
<dbReference type="PRINTS" id="PR01853">
    <property type="entry name" value="YAJCTRNLCASE"/>
</dbReference>
<dbReference type="NCBIfam" id="TIGR00739">
    <property type="entry name" value="yajC"/>
    <property type="match status" value="1"/>
</dbReference>
<dbReference type="EMBL" id="CP001700">
    <property type="protein sequence ID" value="ACU71273.1"/>
    <property type="molecule type" value="Genomic_DNA"/>
</dbReference>
<dbReference type="PANTHER" id="PTHR33909">
    <property type="entry name" value="SEC TRANSLOCON ACCESSORY COMPLEX SUBUNIT YAJC"/>
    <property type="match status" value="1"/>
</dbReference>
<organism evidence="12 13">
    <name type="scientific">Catenulispora acidiphila (strain DSM 44928 / JCM 14897 / NBRC 102108 / NRRL B-24433 / ID139908)</name>
    <dbReference type="NCBI Taxonomy" id="479433"/>
    <lineage>
        <taxon>Bacteria</taxon>
        <taxon>Bacillati</taxon>
        <taxon>Actinomycetota</taxon>
        <taxon>Actinomycetes</taxon>
        <taxon>Catenulisporales</taxon>
        <taxon>Catenulisporaceae</taxon>
        <taxon>Catenulispora</taxon>
    </lineage>
</organism>
<reference evidence="12 13" key="1">
    <citation type="journal article" date="2009" name="Stand. Genomic Sci.">
        <title>Complete genome sequence of Catenulispora acidiphila type strain (ID 139908).</title>
        <authorList>
            <person name="Copeland A."/>
            <person name="Lapidus A."/>
            <person name="Glavina Del Rio T."/>
            <person name="Nolan M."/>
            <person name="Lucas S."/>
            <person name="Chen F."/>
            <person name="Tice H."/>
            <person name="Cheng J.F."/>
            <person name="Bruce D."/>
            <person name="Goodwin L."/>
            <person name="Pitluck S."/>
            <person name="Mikhailova N."/>
            <person name="Pati A."/>
            <person name="Ivanova N."/>
            <person name="Mavromatis K."/>
            <person name="Chen A."/>
            <person name="Palaniappan K."/>
            <person name="Chain P."/>
            <person name="Land M."/>
            <person name="Hauser L."/>
            <person name="Chang Y.J."/>
            <person name="Jeffries C.D."/>
            <person name="Chertkov O."/>
            <person name="Brettin T."/>
            <person name="Detter J.C."/>
            <person name="Han C."/>
            <person name="Ali Z."/>
            <person name="Tindall B.J."/>
            <person name="Goker M."/>
            <person name="Bristow J."/>
            <person name="Eisen J.A."/>
            <person name="Markowitz V."/>
            <person name="Hugenholtz P."/>
            <person name="Kyrpides N.C."/>
            <person name="Klenk H.P."/>
        </authorList>
    </citation>
    <scope>NUCLEOTIDE SEQUENCE [LARGE SCALE GENOMIC DNA]</scope>
    <source>
        <strain evidence="13">DSM 44928 / JCM 14897 / NBRC 102108 / NRRL B-24433 / ID139908</strain>
    </source>
</reference>
<feature type="compositionally biased region" description="Basic and acidic residues" evidence="10">
    <location>
        <begin position="149"/>
        <end position="159"/>
    </location>
</feature>
<keyword evidence="3" id="KW-0813">Transport</keyword>
<dbReference type="InterPro" id="IPR003849">
    <property type="entry name" value="Preprotein_translocase_YajC"/>
</dbReference>
<evidence type="ECO:0000256" key="9">
    <source>
        <dbReference type="ARBA" id="ARBA00023136"/>
    </source>
</evidence>
<evidence type="ECO:0000256" key="11">
    <source>
        <dbReference type="SAM" id="Phobius"/>
    </source>
</evidence>
<dbReference type="eggNOG" id="COG1862">
    <property type="taxonomic scope" value="Bacteria"/>
</dbReference>
<dbReference type="STRING" id="479433.Caci_2355"/>
<accession>C7QJQ0</accession>
<evidence type="ECO:0000256" key="7">
    <source>
        <dbReference type="ARBA" id="ARBA00022989"/>
    </source>
</evidence>
<dbReference type="Proteomes" id="UP000000851">
    <property type="component" value="Chromosome"/>
</dbReference>
<comment type="subcellular location">
    <subcellularLocation>
        <location evidence="1">Cell membrane</location>
        <topology evidence="1">Single-pass membrane protein</topology>
    </subcellularLocation>
</comment>
<evidence type="ECO:0000256" key="5">
    <source>
        <dbReference type="ARBA" id="ARBA00022692"/>
    </source>
</evidence>
<dbReference type="AlphaFoldDB" id="C7QJQ0"/>
<evidence type="ECO:0000256" key="3">
    <source>
        <dbReference type="ARBA" id="ARBA00022448"/>
    </source>
</evidence>
<sequence>MGSPVFLIWIVLIGAMFYFMMIRPQKRARANQSDMLQHLQPGAQVRTTAQIMGTIVEVGDDWAIVETTPGTRIKFGKPAIVGVILDDEAQDETEDAESGQDAPTPGGIGDAPHGDTVPAQDTAPVQDAVPAGADSEKAEADSVSSETSEEVKDGEPAKS</sequence>
<evidence type="ECO:0000313" key="12">
    <source>
        <dbReference type="EMBL" id="ACU71273.1"/>
    </source>
</evidence>
<evidence type="ECO:0000256" key="10">
    <source>
        <dbReference type="SAM" id="MobiDB-lite"/>
    </source>
</evidence>